<name>A0A6M3KPN4_9ZZZZ</name>
<dbReference type="EMBL" id="MT141523">
    <property type="protein sequence ID" value="QJA64643.1"/>
    <property type="molecule type" value="Genomic_DNA"/>
</dbReference>
<dbReference type="AlphaFoldDB" id="A0A6M3KPN4"/>
<evidence type="ECO:0000313" key="2">
    <source>
        <dbReference type="EMBL" id="QJA84029.1"/>
    </source>
</evidence>
<reference evidence="2" key="1">
    <citation type="submission" date="2020-03" db="EMBL/GenBank/DDBJ databases">
        <title>The deep terrestrial virosphere.</title>
        <authorList>
            <person name="Holmfeldt K."/>
            <person name="Nilsson E."/>
            <person name="Simone D."/>
            <person name="Lopez-Fernandez M."/>
            <person name="Wu X."/>
            <person name="de Brujin I."/>
            <person name="Lundin D."/>
            <person name="Andersson A."/>
            <person name="Bertilsson S."/>
            <person name="Dopson M."/>
        </authorList>
    </citation>
    <scope>NUCLEOTIDE SEQUENCE</scope>
    <source>
        <strain evidence="2">MM415A00233</strain>
        <strain evidence="1">MM415B00478</strain>
    </source>
</reference>
<protein>
    <submittedName>
        <fullName evidence="2">Uncharacterized protein</fullName>
    </submittedName>
</protein>
<evidence type="ECO:0000313" key="1">
    <source>
        <dbReference type="EMBL" id="QJA64643.1"/>
    </source>
</evidence>
<sequence length="152" mass="16439">MRHEFSKDMLIKAGQTSPEDALATAEYPASASFIDVTGYEWVNVIVHLGAINASDTPTFKIQQSDSISGTMDTIDTVNCKKVAAHTDDDQVLAFYLETANLATDHHFITCDVSGVANASYADIMFYLGGTRHKPVTQATALIPSDNQFTFAG</sequence>
<gene>
    <name evidence="2" type="ORF">MM415A00233_0031</name>
    <name evidence="1" type="ORF">MM415B00478_0040</name>
</gene>
<dbReference type="EMBL" id="MT142522">
    <property type="protein sequence ID" value="QJA84029.1"/>
    <property type="molecule type" value="Genomic_DNA"/>
</dbReference>
<accession>A0A6M3KPN4</accession>
<proteinExistence type="predicted"/>
<organism evidence="2">
    <name type="scientific">viral metagenome</name>
    <dbReference type="NCBI Taxonomy" id="1070528"/>
    <lineage>
        <taxon>unclassified sequences</taxon>
        <taxon>metagenomes</taxon>
        <taxon>organismal metagenomes</taxon>
    </lineage>
</organism>